<keyword evidence="1" id="KW-1133">Transmembrane helix</keyword>
<proteinExistence type="predicted"/>
<name>A0ABR3I160_LOXSC</name>
<keyword evidence="1" id="KW-0812">Transmembrane</keyword>
<reference evidence="2 3" key="1">
    <citation type="submission" date="2024-06" db="EMBL/GenBank/DDBJ databases">
        <title>A chromosome-level genome assembly of beet webworm, Loxostege sticticalis.</title>
        <authorList>
            <person name="Zhang Y."/>
        </authorList>
    </citation>
    <scope>NUCLEOTIDE SEQUENCE [LARGE SCALE GENOMIC DNA]</scope>
    <source>
        <strain evidence="2">AQ026</strain>
        <tissue evidence="2">Whole body</tissue>
    </source>
</reference>
<dbReference type="EMBL" id="JBEUOH010000010">
    <property type="protein sequence ID" value="KAL0882510.1"/>
    <property type="molecule type" value="Genomic_DNA"/>
</dbReference>
<evidence type="ECO:0000256" key="1">
    <source>
        <dbReference type="SAM" id="Phobius"/>
    </source>
</evidence>
<keyword evidence="1" id="KW-0472">Membrane</keyword>
<sequence>MNRMDYDVVLSPSYFWDCVTLSKDCPFLSNVDPKLYYFGVGLLVLYGAFLLVILADLKFYWSLDNFQRQIDYYINLVRKKVRHVQMDQRRLVSTQERTEKLLKKSEECKRMVTALRGALHDDDTRYLSLLTNTEDPNTSSTQGELWSEDRSVIDF</sequence>
<evidence type="ECO:0000313" key="2">
    <source>
        <dbReference type="EMBL" id="KAL0882510.1"/>
    </source>
</evidence>
<keyword evidence="3" id="KW-1185">Reference proteome</keyword>
<feature type="transmembrane region" description="Helical" evidence="1">
    <location>
        <begin position="35"/>
        <end position="55"/>
    </location>
</feature>
<protein>
    <submittedName>
        <fullName evidence="2">Uncharacterized protein</fullName>
    </submittedName>
</protein>
<organism evidence="2 3">
    <name type="scientific">Loxostege sticticalis</name>
    <name type="common">Beet webworm moth</name>
    <dbReference type="NCBI Taxonomy" id="481309"/>
    <lineage>
        <taxon>Eukaryota</taxon>
        <taxon>Metazoa</taxon>
        <taxon>Ecdysozoa</taxon>
        <taxon>Arthropoda</taxon>
        <taxon>Hexapoda</taxon>
        <taxon>Insecta</taxon>
        <taxon>Pterygota</taxon>
        <taxon>Neoptera</taxon>
        <taxon>Endopterygota</taxon>
        <taxon>Lepidoptera</taxon>
        <taxon>Glossata</taxon>
        <taxon>Ditrysia</taxon>
        <taxon>Pyraloidea</taxon>
        <taxon>Crambidae</taxon>
        <taxon>Pyraustinae</taxon>
        <taxon>Loxostege</taxon>
    </lineage>
</organism>
<accession>A0ABR3I160</accession>
<dbReference type="Proteomes" id="UP001549920">
    <property type="component" value="Unassembled WGS sequence"/>
</dbReference>
<comment type="caution">
    <text evidence="2">The sequence shown here is derived from an EMBL/GenBank/DDBJ whole genome shotgun (WGS) entry which is preliminary data.</text>
</comment>
<gene>
    <name evidence="2" type="ORF">ABMA27_000977</name>
</gene>
<evidence type="ECO:0000313" key="3">
    <source>
        <dbReference type="Proteomes" id="UP001549920"/>
    </source>
</evidence>